<evidence type="ECO:0000256" key="2">
    <source>
        <dbReference type="ARBA" id="ARBA00022679"/>
    </source>
</evidence>
<dbReference type="Pfam" id="PF00294">
    <property type="entry name" value="PfkB"/>
    <property type="match status" value="1"/>
</dbReference>
<dbReference type="OrthoDB" id="9813569at2"/>
<dbReference type="CDD" id="cd01166">
    <property type="entry name" value="KdgK"/>
    <property type="match status" value="1"/>
</dbReference>
<dbReference type="InterPro" id="IPR052700">
    <property type="entry name" value="Carb_kinase_PfkB-like"/>
</dbReference>
<dbReference type="InterPro" id="IPR029056">
    <property type="entry name" value="Ribokinase-like"/>
</dbReference>
<evidence type="ECO:0000256" key="1">
    <source>
        <dbReference type="ARBA" id="ARBA00010688"/>
    </source>
</evidence>
<comment type="caution">
    <text evidence="5">The sequence shown here is derived from an EMBL/GenBank/DDBJ whole genome shotgun (WGS) entry which is preliminary data.</text>
</comment>
<keyword evidence="2" id="KW-0808">Transferase</keyword>
<accession>A0A502HCJ3</accession>
<dbReference type="EMBL" id="RCYZ01000001">
    <property type="protein sequence ID" value="TPG71754.1"/>
    <property type="molecule type" value="Genomic_DNA"/>
</dbReference>
<keyword evidence="6" id="KW-1185">Reference proteome</keyword>
<dbReference type="Gene3D" id="3.40.1190.20">
    <property type="match status" value="1"/>
</dbReference>
<sequence>MKQVVTFGEIMMRLSPPNHERLTQAPALAVTYGGGDANVAAALVQLGQPAAHAGCFPANPLGHAAAEHFQRYGVDMQHCVFSENGRLGLYFLEVGASLRPSRIVYDRAESSFAHLDPAAFDWAKILDNARWLHWTGITPAISASAAQACGAAIAEARRRGLTVSADVNYRRNLWQYSQRAQDVMPPLVAGCDLVVCTEGDAEDLFGIRPAAGAPNSFVSMAEQLIARFPQIRQVIATKRETQSASHERIRGLLYQGGEYYETTPYDIAPVIDRIGGGDSFISGFIYGTTVHPADPARALAFATAASALKHTIAGDINLVSAAEVEHIVAGNTTGRLLR</sequence>
<protein>
    <submittedName>
        <fullName evidence="5">Sugar kinase</fullName>
    </submittedName>
</protein>
<evidence type="ECO:0000313" key="6">
    <source>
        <dbReference type="Proteomes" id="UP000317646"/>
    </source>
</evidence>
<organism evidence="5 6">
    <name type="scientific">Hymenobacter nivis</name>
    <dbReference type="NCBI Taxonomy" id="1850093"/>
    <lineage>
        <taxon>Bacteria</taxon>
        <taxon>Pseudomonadati</taxon>
        <taxon>Bacteroidota</taxon>
        <taxon>Cytophagia</taxon>
        <taxon>Cytophagales</taxon>
        <taxon>Hymenobacteraceae</taxon>
        <taxon>Hymenobacter</taxon>
    </lineage>
</organism>
<dbReference type="SUPFAM" id="SSF53613">
    <property type="entry name" value="Ribokinase-like"/>
    <property type="match status" value="1"/>
</dbReference>
<comment type="similarity">
    <text evidence="1">Belongs to the carbohydrate kinase PfkB family.</text>
</comment>
<dbReference type="AlphaFoldDB" id="A0A502HCJ3"/>
<evidence type="ECO:0000259" key="4">
    <source>
        <dbReference type="Pfam" id="PF00294"/>
    </source>
</evidence>
<keyword evidence="3 5" id="KW-0418">Kinase</keyword>
<dbReference type="InterPro" id="IPR011611">
    <property type="entry name" value="PfkB_dom"/>
</dbReference>
<gene>
    <name evidence="5" type="ORF">EAH73_00410</name>
</gene>
<dbReference type="RefSeq" id="WP_140464333.1">
    <property type="nucleotide sequence ID" value="NZ_RCYZ01000001.1"/>
</dbReference>
<reference evidence="5 6" key="1">
    <citation type="journal article" date="2019" name="Environ. Microbiol.">
        <title>Species interactions and distinct microbial communities in high Arctic permafrost affected cryosols are associated with the CH4 and CO2 gas fluxes.</title>
        <authorList>
            <person name="Altshuler I."/>
            <person name="Hamel J."/>
            <person name="Turney S."/>
            <person name="Magnuson E."/>
            <person name="Levesque R."/>
            <person name="Greer C."/>
            <person name="Whyte L.G."/>
        </authorList>
    </citation>
    <scope>NUCLEOTIDE SEQUENCE [LARGE SCALE GENOMIC DNA]</scope>
    <source>
        <strain evidence="5 6">S9.2P</strain>
    </source>
</reference>
<evidence type="ECO:0000313" key="5">
    <source>
        <dbReference type="EMBL" id="TPG71754.1"/>
    </source>
</evidence>
<dbReference type="Proteomes" id="UP000317646">
    <property type="component" value="Unassembled WGS sequence"/>
</dbReference>
<proteinExistence type="inferred from homology"/>
<dbReference type="PANTHER" id="PTHR43320">
    <property type="entry name" value="SUGAR KINASE"/>
    <property type="match status" value="1"/>
</dbReference>
<name>A0A502HCJ3_9BACT</name>
<dbReference type="PANTHER" id="PTHR43320:SF2">
    <property type="entry name" value="2-DEHYDRO-3-DEOXYGLUCONOKINASE_2-DEHYDRO-3-DEOXYGALACTONOKINASE"/>
    <property type="match status" value="1"/>
</dbReference>
<evidence type="ECO:0000256" key="3">
    <source>
        <dbReference type="ARBA" id="ARBA00022777"/>
    </source>
</evidence>
<dbReference type="GO" id="GO:0016301">
    <property type="term" value="F:kinase activity"/>
    <property type="evidence" value="ECO:0007669"/>
    <property type="project" value="UniProtKB-KW"/>
</dbReference>
<feature type="domain" description="Carbohydrate kinase PfkB" evidence="4">
    <location>
        <begin position="1"/>
        <end position="317"/>
    </location>
</feature>